<gene>
    <name evidence="1" type="ORF">JQC93_03755</name>
</gene>
<evidence type="ECO:0000313" key="2">
    <source>
        <dbReference type="Proteomes" id="UP000809621"/>
    </source>
</evidence>
<dbReference type="RefSeq" id="WP_205157107.1">
    <property type="nucleotide sequence ID" value="NZ_JAFEUM010000001.1"/>
</dbReference>
<reference evidence="1 2" key="1">
    <citation type="submission" date="2021-02" db="EMBL/GenBank/DDBJ databases">
        <authorList>
            <person name="Park J.-S."/>
        </authorList>
    </citation>
    <scope>NUCLEOTIDE SEQUENCE [LARGE SCALE GENOMIC DNA]</scope>
    <source>
        <strain evidence="1 2">188UL20-2</strain>
    </source>
</reference>
<organism evidence="1 2">
    <name type="scientific">Vibrio ulleungensis</name>
    <dbReference type="NCBI Taxonomy" id="2807619"/>
    <lineage>
        <taxon>Bacteria</taxon>
        <taxon>Pseudomonadati</taxon>
        <taxon>Pseudomonadota</taxon>
        <taxon>Gammaproteobacteria</taxon>
        <taxon>Vibrionales</taxon>
        <taxon>Vibrionaceae</taxon>
        <taxon>Vibrio</taxon>
    </lineage>
</organism>
<protein>
    <recommendedName>
        <fullName evidence="3">Peptidase M10 metallopeptidase domain-containing protein</fullName>
    </recommendedName>
</protein>
<sequence length="376" mass="42099">MKKISWLLTVTALALTGCDSDSDNEYNPTINDAFVQKNAKLSQQKYFVALDPCRYQKGNDCVPDDLLTIEDSDTFWRYDFSNGASYVSAKYRHEDTERCSAYTPLCMQKYGENGLIDSDWESHRDALDLSYEELRTVRYRTASEVNDPEVELLPVYINLSSEYTLARQNAIIKALEQIEADAGQRIFQFDESGKIKIRHADFSRYTFASETRGIAHNLWDGYEPSLGLPNTGPTARDTYEKLIAEDGVAGGVVISFGTNFDSSVIEAGKCDFYKGNATNGPYIMDVQTYLVDKDGYFSPKQWMWVNLGQANDLCNNVHKVDHELIVHEVAHIVGLGNHFEGFGDSNGAWSTSAAAVLKAIYAAPVNTHYLELTVAN</sequence>
<keyword evidence="2" id="KW-1185">Reference proteome</keyword>
<evidence type="ECO:0000313" key="1">
    <source>
        <dbReference type="EMBL" id="MBM7035513.1"/>
    </source>
</evidence>
<dbReference type="EMBL" id="JAFEUM010000001">
    <property type="protein sequence ID" value="MBM7035513.1"/>
    <property type="molecule type" value="Genomic_DNA"/>
</dbReference>
<name>A0ABS2HH68_9VIBR</name>
<accession>A0ABS2HH68</accession>
<dbReference type="PROSITE" id="PS51257">
    <property type="entry name" value="PROKAR_LIPOPROTEIN"/>
    <property type="match status" value="1"/>
</dbReference>
<comment type="caution">
    <text evidence="1">The sequence shown here is derived from an EMBL/GenBank/DDBJ whole genome shotgun (WGS) entry which is preliminary data.</text>
</comment>
<evidence type="ECO:0008006" key="3">
    <source>
        <dbReference type="Google" id="ProtNLM"/>
    </source>
</evidence>
<dbReference type="Proteomes" id="UP000809621">
    <property type="component" value="Unassembled WGS sequence"/>
</dbReference>
<proteinExistence type="predicted"/>